<dbReference type="PANTHER" id="PTHR28621">
    <property type="entry name" value="SELENOPROTEIN S"/>
    <property type="match status" value="1"/>
</dbReference>
<comment type="subcellular location">
    <subcellularLocation>
        <location evidence="2">Cytoplasm</location>
    </subcellularLocation>
    <subcellularLocation>
        <location evidence="1">Endoplasmic reticulum membrane</location>
        <topology evidence="1">Single-pass membrane protein</topology>
    </subcellularLocation>
</comment>
<organism evidence="13 14">
    <name type="scientific">Myotis davidii</name>
    <name type="common">David's myotis</name>
    <dbReference type="NCBI Taxonomy" id="225400"/>
    <lineage>
        <taxon>Eukaryota</taxon>
        <taxon>Metazoa</taxon>
        <taxon>Chordata</taxon>
        <taxon>Craniata</taxon>
        <taxon>Vertebrata</taxon>
        <taxon>Euteleostomi</taxon>
        <taxon>Mammalia</taxon>
        <taxon>Eutheria</taxon>
        <taxon>Laurasiatheria</taxon>
        <taxon>Chiroptera</taxon>
        <taxon>Yangochiroptera</taxon>
        <taxon>Vespertilionidae</taxon>
        <taxon>Myotis</taxon>
    </lineage>
</organism>
<feature type="chain" id="PRO_5005688059" description="Selenoprotein S" evidence="12">
    <location>
        <begin position="18"/>
        <end position="67"/>
    </location>
</feature>
<keyword evidence="5" id="KW-0963">Cytoplasm</keyword>
<evidence type="ECO:0000256" key="6">
    <source>
        <dbReference type="ARBA" id="ARBA00022692"/>
    </source>
</evidence>
<sequence length="67" mass="7746">MVFGCILLLEVFQKLSAHLRASRQRQLDRAAAGVEPDDMRRQEALATVRLKMQEELSAQVERHKEKL</sequence>
<evidence type="ECO:0000256" key="5">
    <source>
        <dbReference type="ARBA" id="ARBA00022490"/>
    </source>
</evidence>
<dbReference type="GO" id="GO:0030970">
    <property type="term" value="P:retrograde protein transport, ER to cytosol"/>
    <property type="evidence" value="ECO:0007669"/>
    <property type="project" value="TreeGrafter"/>
</dbReference>
<evidence type="ECO:0000256" key="11">
    <source>
        <dbReference type="ARBA" id="ARBA00025348"/>
    </source>
</evidence>
<evidence type="ECO:0000256" key="10">
    <source>
        <dbReference type="ARBA" id="ARBA00023136"/>
    </source>
</evidence>
<feature type="signal peptide" evidence="12">
    <location>
        <begin position="1"/>
        <end position="17"/>
    </location>
</feature>
<dbReference type="Proteomes" id="UP000010556">
    <property type="component" value="Unassembled WGS sequence"/>
</dbReference>
<evidence type="ECO:0000256" key="3">
    <source>
        <dbReference type="ARBA" id="ARBA00011034"/>
    </source>
</evidence>
<dbReference type="GO" id="GO:0036513">
    <property type="term" value="C:Derlin-1 retrotranslocation complex"/>
    <property type="evidence" value="ECO:0007669"/>
    <property type="project" value="TreeGrafter"/>
</dbReference>
<dbReference type="PANTHER" id="PTHR28621:SF1">
    <property type="entry name" value="SELENOPROTEIN S"/>
    <property type="match status" value="1"/>
</dbReference>
<dbReference type="Pfam" id="PF06936">
    <property type="entry name" value="Selenoprotein_S"/>
    <property type="match status" value="1"/>
</dbReference>
<keyword evidence="10" id="KW-0472">Membrane</keyword>
<evidence type="ECO:0000256" key="8">
    <source>
        <dbReference type="ARBA" id="ARBA00022933"/>
    </source>
</evidence>
<keyword evidence="9" id="KW-1133">Transmembrane helix</keyword>
<comment type="function">
    <text evidence="11">Involved in the degradation process of misfolded endoplasmic reticulum (ER) luminal proteins. Participates in the transfer of misfolded proteins from the ER to the cytosol, where they are destroyed by the proteasome in a ubiquitin-dependent manner. Probably acts by serving as a linker between DERL1, which mediates the retrotranslocation of misfolded proteins into the cytosol, and the ATPase complex VCP, which mediates the translocation and ubiquitination.</text>
</comment>
<evidence type="ECO:0000313" key="13">
    <source>
        <dbReference type="EMBL" id="ELK34547.1"/>
    </source>
</evidence>
<evidence type="ECO:0000256" key="4">
    <source>
        <dbReference type="ARBA" id="ARBA00020493"/>
    </source>
</evidence>
<proteinExistence type="inferred from homology"/>
<dbReference type="GO" id="GO:0036502">
    <property type="term" value="C:Derlin-1-VIMP complex"/>
    <property type="evidence" value="ECO:0007669"/>
    <property type="project" value="TreeGrafter"/>
</dbReference>
<accession>L5M897</accession>
<evidence type="ECO:0000256" key="9">
    <source>
        <dbReference type="ARBA" id="ARBA00022989"/>
    </source>
</evidence>
<evidence type="ECO:0000313" key="14">
    <source>
        <dbReference type="Proteomes" id="UP000010556"/>
    </source>
</evidence>
<keyword evidence="8" id="KW-0712">Selenocysteine</keyword>
<dbReference type="EMBL" id="KB103138">
    <property type="protein sequence ID" value="ELK34547.1"/>
    <property type="molecule type" value="Genomic_DNA"/>
</dbReference>
<dbReference type="AlphaFoldDB" id="L5M897"/>
<keyword evidence="14" id="KW-1185">Reference proteome</keyword>
<keyword evidence="7" id="KW-0256">Endoplasmic reticulum</keyword>
<gene>
    <name evidence="13" type="ORF">MDA_GLEAN10025040</name>
</gene>
<evidence type="ECO:0000256" key="7">
    <source>
        <dbReference type="ARBA" id="ARBA00022824"/>
    </source>
</evidence>
<comment type="similarity">
    <text evidence="3">Belongs to the selenoprotein S family.</text>
</comment>
<keyword evidence="12" id="KW-0732">Signal</keyword>
<name>L5M897_MYODS</name>
<protein>
    <recommendedName>
        <fullName evidence="4">Selenoprotein S</fullName>
    </recommendedName>
</protein>
<keyword evidence="6" id="KW-0812">Transmembrane</keyword>
<evidence type="ECO:0000256" key="12">
    <source>
        <dbReference type="SAM" id="SignalP"/>
    </source>
</evidence>
<evidence type="ECO:0000256" key="2">
    <source>
        <dbReference type="ARBA" id="ARBA00004496"/>
    </source>
</evidence>
<dbReference type="GO" id="GO:0030968">
    <property type="term" value="P:endoplasmic reticulum unfolded protein response"/>
    <property type="evidence" value="ECO:0007669"/>
    <property type="project" value="TreeGrafter"/>
</dbReference>
<evidence type="ECO:0000256" key="1">
    <source>
        <dbReference type="ARBA" id="ARBA00004389"/>
    </source>
</evidence>
<dbReference type="Gene3D" id="6.10.250.2950">
    <property type="match status" value="1"/>
</dbReference>
<reference evidence="14" key="1">
    <citation type="journal article" date="2013" name="Science">
        <title>Comparative analysis of bat genomes provides insight into the evolution of flight and immunity.</title>
        <authorList>
            <person name="Zhang G."/>
            <person name="Cowled C."/>
            <person name="Shi Z."/>
            <person name="Huang Z."/>
            <person name="Bishop-Lilly K.A."/>
            <person name="Fang X."/>
            <person name="Wynne J.W."/>
            <person name="Xiong Z."/>
            <person name="Baker M.L."/>
            <person name="Zhao W."/>
            <person name="Tachedjian M."/>
            <person name="Zhu Y."/>
            <person name="Zhou P."/>
            <person name="Jiang X."/>
            <person name="Ng J."/>
            <person name="Yang L."/>
            <person name="Wu L."/>
            <person name="Xiao J."/>
            <person name="Feng Y."/>
            <person name="Chen Y."/>
            <person name="Sun X."/>
            <person name="Zhang Y."/>
            <person name="Marsh G.A."/>
            <person name="Crameri G."/>
            <person name="Broder C.C."/>
            <person name="Frey K.G."/>
            <person name="Wang L.F."/>
            <person name="Wang J."/>
        </authorList>
    </citation>
    <scope>NUCLEOTIDE SEQUENCE [LARGE SCALE GENOMIC DNA]</scope>
</reference>
<dbReference type="InterPro" id="IPR009703">
    <property type="entry name" value="Selenoprotein_S"/>
</dbReference>